<evidence type="ECO:0000256" key="2">
    <source>
        <dbReference type="PROSITE-ProRule" id="PRU00267"/>
    </source>
</evidence>
<feature type="non-terminal residue" evidence="5">
    <location>
        <position position="1"/>
    </location>
</feature>
<gene>
    <name evidence="5" type="ORF">THAPSDRAFT_31142</name>
</gene>
<dbReference type="PROSITE" id="PS50118">
    <property type="entry name" value="HMG_BOX_2"/>
    <property type="match status" value="1"/>
</dbReference>
<reference evidence="5 6" key="1">
    <citation type="journal article" date="2004" name="Science">
        <title>The genome of the diatom Thalassiosira pseudonana: ecology, evolution, and metabolism.</title>
        <authorList>
            <person name="Armbrust E.V."/>
            <person name="Berges J.A."/>
            <person name="Bowler C."/>
            <person name="Green B.R."/>
            <person name="Martinez D."/>
            <person name="Putnam N.H."/>
            <person name="Zhou S."/>
            <person name="Allen A.E."/>
            <person name="Apt K.E."/>
            <person name="Bechner M."/>
            <person name="Brzezinski M.A."/>
            <person name="Chaal B.K."/>
            <person name="Chiovitti A."/>
            <person name="Davis A.K."/>
            <person name="Demarest M.S."/>
            <person name="Detter J.C."/>
            <person name="Glavina T."/>
            <person name="Goodstein D."/>
            <person name="Hadi M.Z."/>
            <person name="Hellsten U."/>
            <person name="Hildebrand M."/>
            <person name="Jenkins B.D."/>
            <person name="Jurka J."/>
            <person name="Kapitonov V.V."/>
            <person name="Kroger N."/>
            <person name="Lau W.W."/>
            <person name="Lane T.W."/>
            <person name="Larimer F.W."/>
            <person name="Lippmeier J.C."/>
            <person name="Lucas S."/>
            <person name="Medina M."/>
            <person name="Montsant A."/>
            <person name="Obornik M."/>
            <person name="Parker M.S."/>
            <person name="Palenik B."/>
            <person name="Pazour G.J."/>
            <person name="Richardson P.M."/>
            <person name="Rynearson T.A."/>
            <person name="Saito M.A."/>
            <person name="Schwartz D.C."/>
            <person name="Thamatrakoln K."/>
            <person name="Valentin K."/>
            <person name="Vardi A."/>
            <person name="Wilkerson F.P."/>
            <person name="Rokhsar D.S."/>
        </authorList>
    </citation>
    <scope>NUCLEOTIDE SEQUENCE [LARGE SCALE GENOMIC DNA]</scope>
    <source>
        <strain evidence="5 6">CCMP1335</strain>
    </source>
</reference>
<accession>B8BQY0</accession>
<dbReference type="EMBL" id="CM000638">
    <property type="protein sequence ID" value="EED95866.1"/>
    <property type="molecule type" value="Genomic_DNA"/>
</dbReference>
<dbReference type="PANTHER" id="PTHR48112">
    <property type="entry name" value="HIGH MOBILITY GROUP PROTEIN DSP1"/>
    <property type="match status" value="1"/>
</dbReference>
<dbReference type="STRING" id="35128.B8BQY0"/>
<dbReference type="KEGG" id="tps:THAPSDRAFT_31142"/>
<evidence type="ECO:0000313" key="6">
    <source>
        <dbReference type="Proteomes" id="UP000001449"/>
    </source>
</evidence>
<feature type="region of interest" description="Disordered" evidence="3">
    <location>
        <begin position="53"/>
        <end position="72"/>
    </location>
</feature>
<feature type="domain" description="HMG box" evidence="4">
    <location>
        <begin position="5"/>
        <end position="72"/>
    </location>
</feature>
<keyword evidence="1 2" id="KW-0238">DNA-binding</keyword>
<dbReference type="GO" id="GO:0003677">
    <property type="term" value="F:DNA binding"/>
    <property type="evidence" value="ECO:0007669"/>
    <property type="project" value="UniProtKB-UniRule"/>
</dbReference>
<name>B8BQY0_THAPS</name>
<evidence type="ECO:0000313" key="5">
    <source>
        <dbReference type="EMBL" id="EED95866.1"/>
    </source>
</evidence>
<dbReference type="PaxDb" id="35128-Thaps31142"/>
<dbReference type="InterPro" id="IPR009071">
    <property type="entry name" value="HMG_box_dom"/>
</dbReference>
<dbReference type="InParanoid" id="B8BQY0"/>
<dbReference type="AlphaFoldDB" id="B8BQY0"/>
<dbReference type="Proteomes" id="UP000001449">
    <property type="component" value="Chromosome 1"/>
</dbReference>
<dbReference type="HOGENOM" id="CLU_082854_10_3_1"/>
<dbReference type="GO" id="GO:0005634">
    <property type="term" value="C:nucleus"/>
    <property type="evidence" value="ECO:0007669"/>
    <property type="project" value="UniProtKB-UniRule"/>
</dbReference>
<dbReference type="InterPro" id="IPR036910">
    <property type="entry name" value="HMG_box_dom_sf"/>
</dbReference>
<reference evidence="5 6" key="2">
    <citation type="journal article" date="2008" name="Nature">
        <title>The Phaeodactylum genome reveals the evolutionary history of diatom genomes.</title>
        <authorList>
            <person name="Bowler C."/>
            <person name="Allen A.E."/>
            <person name="Badger J.H."/>
            <person name="Grimwood J."/>
            <person name="Jabbari K."/>
            <person name="Kuo A."/>
            <person name="Maheswari U."/>
            <person name="Martens C."/>
            <person name="Maumus F."/>
            <person name="Otillar R.P."/>
            <person name="Rayko E."/>
            <person name="Salamov A."/>
            <person name="Vandepoele K."/>
            <person name="Beszteri B."/>
            <person name="Gruber A."/>
            <person name="Heijde M."/>
            <person name="Katinka M."/>
            <person name="Mock T."/>
            <person name="Valentin K."/>
            <person name="Verret F."/>
            <person name="Berges J.A."/>
            <person name="Brownlee C."/>
            <person name="Cadoret J.P."/>
            <person name="Chiovitti A."/>
            <person name="Choi C.J."/>
            <person name="Coesel S."/>
            <person name="De Martino A."/>
            <person name="Detter J.C."/>
            <person name="Durkin C."/>
            <person name="Falciatore A."/>
            <person name="Fournet J."/>
            <person name="Haruta M."/>
            <person name="Huysman M.J."/>
            <person name="Jenkins B.D."/>
            <person name="Jiroutova K."/>
            <person name="Jorgensen R.E."/>
            <person name="Joubert Y."/>
            <person name="Kaplan A."/>
            <person name="Kroger N."/>
            <person name="Kroth P.G."/>
            <person name="La Roche J."/>
            <person name="Lindquist E."/>
            <person name="Lommer M."/>
            <person name="Martin-Jezequel V."/>
            <person name="Lopez P.J."/>
            <person name="Lucas S."/>
            <person name="Mangogna M."/>
            <person name="McGinnis K."/>
            <person name="Medlin L.K."/>
            <person name="Montsant A."/>
            <person name="Oudot-Le Secq M.P."/>
            <person name="Napoli C."/>
            <person name="Obornik M."/>
            <person name="Parker M.S."/>
            <person name="Petit J.L."/>
            <person name="Porcel B.M."/>
            <person name="Poulsen N."/>
            <person name="Robison M."/>
            <person name="Rychlewski L."/>
            <person name="Rynearson T.A."/>
            <person name="Schmutz J."/>
            <person name="Shapiro H."/>
            <person name="Siaut M."/>
            <person name="Stanley M."/>
            <person name="Sussman M.R."/>
            <person name="Taylor A.R."/>
            <person name="Vardi A."/>
            <person name="von Dassow P."/>
            <person name="Vyverman W."/>
            <person name="Willis A."/>
            <person name="Wyrwicz L.S."/>
            <person name="Rokhsar D.S."/>
            <person name="Weissenbach J."/>
            <person name="Armbrust E.V."/>
            <person name="Green B.R."/>
            <person name="Van de Peer Y."/>
            <person name="Grigoriev I.V."/>
        </authorList>
    </citation>
    <scope>NUCLEOTIDE SEQUENCE [LARGE SCALE GENOMIC DNA]</scope>
    <source>
        <strain evidence="5 6">CCMP1335</strain>
    </source>
</reference>
<keyword evidence="2" id="KW-0539">Nucleus</keyword>
<evidence type="ECO:0000256" key="3">
    <source>
        <dbReference type="SAM" id="MobiDB-lite"/>
    </source>
</evidence>
<dbReference type="Gene3D" id="1.10.30.10">
    <property type="entry name" value="High mobility group box domain"/>
    <property type="match status" value="1"/>
</dbReference>
<feature type="DNA-binding region" description="HMG box" evidence="2">
    <location>
        <begin position="5"/>
        <end position="72"/>
    </location>
</feature>
<organism evidence="5 6">
    <name type="scientific">Thalassiosira pseudonana</name>
    <name type="common">Marine diatom</name>
    <name type="synonym">Cyclotella nana</name>
    <dbReference type="NCBI Taxonomy" id="35128"/>
    <lineage>
        <taxon>Eukaryota</taxon>
        <taxon>Sar</taxon>
        <taxon>Stramenopiles</taxon>
        <taxon>Ochrophyta</taxon>
        <taxon>Bacillariophyta</taxon>
        <taxon>Coscinodiscophyceae</taxon>
        <taxon>Thalassiosirophycidae</taxon>
        <taxon>Thalassiosirales</taxon>
        <taxon>Thalassiosiraceae</taxon>
        <taxon>Thalassiosira</taxon>
    </lineage>
</organism>
<feature type="non-terminal residue" evidence="5">
    <location>
        <position position="72"/>
    </location>
</feature>
<protein>
    <recommendedName>
        <fullName evidence="4">HMG box domain-containing protein</fullName>
    </recommendedName>
</protein>
<dbReference type="GeneID" id="7445123"/>
<evidence type="ECO:0000256" key="1">
    <source>
        <dbReference type="ARBA" id="ARBA00023125"/>
    </source>
</evidence>
<dbReference type="SUPFAM" id="SSF47095">
    <property type="entry name" value="HMG-box"/>
    <property type="match status" value="1"/>
</dbReference>
<dbReference type="SMART" id="SM00398">
    <property type="entry name" value="HMG"/>
    <property type="match status" value="1"/>
</dbReference>
<keyword evidence="6" id="KW-1185">Reference proteome</keyword>
<sequence length="72" mass="8193">DPNAPKQPLTAFNIFVSQKRIDVKAANPQATFGELAKLVGLAFKGLNESERAKYDELSRQDKERYTKEMESY</sequence>
<evidence type="ECO:0000259" key="4">
    <source>
        <dbReference type="PROSITE" id="PS50118"/>
    </source>
</evidence>
<dbReference type="InterPro" id="IPR050342">
    <property type="entry name" value="HMGB"/>
</dbReference>
<proteinExistence type="predicted"/>
<dbReference type="Pfam" id="PF00505">
    <property type="entry name" value="HMG_box"/>
    <property type="match status" value="1"/>
</dbReference>
<dbReference type="eggNOG" id="KOG0381">
    <property type="taxonomic scope" value="Eukaryota"/>
</dbReference>
<dbReference type="RefSeq" id="XP_002286225.1">
    <property type="nucleotide sequence ID" value="XM_002286189.1"/>
</dbReference>